<evidence type="ECO:0000313" key="3">
    <source>
        <dbReference type="EMBL" id="MYL20780.1"/>
    </source>
</evidence>
<feature type="domain" description="Transposase DDE" evidence="2">
    <location>
        <begin position="18"/>
        <end position="67"/>
    </location>
</feature>
<sequence>MHWVTSRRVRIHKFKKSCRNVARQPEKVERRFADSKERHGLRYFRLLGKEKVKEQALMTAACRNMKKPPKERYPFHSCGSSGARPRKGWDFAPGGKKEKSL</sequence>
<accession>A0A845DTH0</accession>
<name>A0A845DTH0_9BACI</name>
<proteinExistence type="predicted"/>
<organism evidence="3 4">
    <name type="scientific">Halobacillus litoralis</name>
    <dbReference type="NCBI Taxonomy" id="45668"/>
    <lineage>
        <taxon>Bacteria</taxon>
        <taxon>Bacillati</taxon>
        <taxon>Bacillota</taxon>
        <taxon>Bacilli</taxon>
        <taxon>Bacillales</taxon>
        <taxon>Bacillaceae</taxon>
        <taxon>Halobacillus</taxon>
    </lineage>
</organism>
<gene>
    <name evidence="3" type="ORF">GLW04_12835</name>
</gene>
<dbReference type="InterPro" id="IPR025668">
    <property type="entry name" value="Tnp_DDE_dom"/>
</dbReference>
<dbReference type="Proteomes" id="UP000460949">
    <property type="component" value="Unassembled WGS sequence"/>
</dbReference>
<reference evidence="3 4" key="1">
    <citation type="submission" date="2019-11" db="EMBL/GenBank/DDBJ databases">
        <title>Genome sequences of 17 halophilic strains isolated from different environments.</title>
        <authorList>
            <person name="Furrow R.E."/>
        </authorList>
    </citation>
    <scope>NUCLEOTIDE SEQUENCE [LARGE SCALE GENOMIC DNA]</scope>
    <source>
        <strain evidence="3 4">22511_23_Filter</strain>
    </source>
</reference>
<dbReference type="EMBL" id="WMET01000003">
    <property type="protein sequence ID" value="MYL20780.1"/>
    <property type="molecule type" value="Genomic_DNA"/>
</dbReference>
<evidence type="ECO:0000313" key="4">
    <source>
        <dbReference type="Proteomes" id="UP000460949"/>
    </source>
</evidence>
<evidence type="ECO:0000259" key="2">
    <source>
        <dbReference type="Pfam" id="PF13751"/>
    </source>
</evidence>
<evidence type="ECO:0000256" key="1">
    <source>
        <dbReference type="SAM" id="MobiDB-lite"/>
    </source>
</evidence>
<dbReference type="AlphaFoldDB" id="A0A845DTH0"/>
<protein>
    <recommendedName>
        <fullName evidence="2">Transposase DDE domain-containing protein</fullName>
    </recommendedName>
</protein>
<dbReference type="Pfam" id="PF13751">
    <property type="entry name" value="DDE_Tnp_1_6"/>
    <property type="match status" value="1"/>
</dbReference>
<comment type="caution">
    <text evidence="3">The sequence shown here is derived from an EMBL/GenBank/DDBJ whole genome shotgun (WGS) entry which is preliminary data.</text>
</comment>
<feature type="region of interest" description="Disordered" evidence="1">
    <location>
        <begin position="65"/>
        <end position="101"/>
    </location>
</feature>